<keyword evidence="2" id="KW-0433">Leucine-rich repeat</keyword>
<comment type="similarity">
    <text evidence="1">Belongs to the disease resistance NB-LRR family.</text>
</comment>
<dbReference type="InterPro" id="IPR042197">
    <property type="entry name" value="Apaf_helical"/>
</dbReference>
<dbReference type="GO" id="GO:0005524">
    <property type="term" value="F:ATP binding"/>
    <property type="evidence" value="ECO:0007669"/>
    <property type="project" value="UniProtKB-KW"/>
</dbReference>
<protein>
    <recommendedName>
        <fullName evidence="14">AAA+ ATPase domain-containing protein</fullName>
    </recommendedName>
</protein>
<feature type="domain" description="Disease resistance protein winged helix" evidence="10">
    <location>
        <begin position="385"/>
        <end position="452"/>
    </location>
</feature>
<dbReference type="InterPro" id="IPR055414">
    <property type="entry name" value="LRR_R13L4/SHOC2-like"/>
</dbReference>
<dbReference type="SUPFAM" id="SSF52540">
    <property type="entry name" value="P-loop containing nucleoside triphosphate hydrolases"/>
    <property type="match status" value="1"/>
</dbReference>
<dbReference type="InterPro" id="IPR041118">
    <property type="entry name" value="Rx_N"/>
</dbReference>
<dbReference type="GO" id="GO:0043531">
    <property type="term" value="F:ADP binding"/>
    <property type="evidence" value="ECO:0007669"/>
    <property type="project" value="InterPro"/>
</dbReference>
<dbReference type="InterPro" id="IPR032675">
    <property type="entry name" value="LRR_dom_sf"/>
</dbReference>
<proteinExistence type="inferred from homology"/>
<dbReference type="Proteomes" id="UP000030748">
    <property type="component" value="Unassembled WGS sequence"/>
</dbReference>
<dbReference type="Gene3D" id="3.40.50.300">
    <property type="entry name" value="P-loop containing nucleotide triphosphate hydrolases"/>
    <property type="match status" value="1"/>
</dbReference>
<keyword evidence="4" id="KW-0547">Nucleotide-binding</keyword>
<evidence type="ECO:0000313" key="13">
    <source>
        <dbReference type="Proteomes" id="UP000030748"/>
    </source>
</evidence>
<dbReference type="SUPFAM" id="SSF52058">
    <property type="entry name" value="L domain-like"/>
    <property type="match status" value="1"/>
</dbReference>
<keyword evidence="7" id="KW-0175">Coiled coil</keyword>
<evidence type="ECO:0000259" key="9">
    <source>
        <dbReference type="Pfam" id="PF18052"/>
    </source>
</evidence>
<evidence type="ECO:0000313" key="12">
    <source>
        <dbReference type="EMBL" id="EYU39539.1"/>
    </source>
</evidence>
<evidence type="ECO:0000259" key="11">
    <source>
        <dbReference type="Pfam" id="PF23598"/>
    </source>
</evidence>
<feature type="domain" description="Disease resistance R13L4/SHOC-2-like LRR" evidence="11">
    <location>
        <begin position="493"/>
        <end position="645"/>
    </location>
</feature>
<dbReference type="InterPro" id="IPR038005">
    <property type="entry name" value="RX-like_CC"/>
</dbReference>
<keyword evidence="3" id="KW-0677">Repeat</keyword>
<dbReference type="Gene3D" id="3.80.10.10">
    <property type="entry name" value="Ribonuclease Inhibitor"/>
    <property type="match status" value="1"/>
</dbReference>
<dbReference type="Gene3D" id="1.10.10.10">
    <property type="entry name" value="Winged helix-like DNA-binding domain superfamily/Winged helix DNA-binding domain"/>
    <property type="match status" value="1"/>
</dbReference>
<accession>A0A022RHS9</accession>
<dbReference type="InterPro" id="IPR044974">
    <property type="entry name" value="Disease_R_plants"/>
</dbReference>
<dbReference type="GO" id="GO:0006952">
    <property type="term" value="P:defense response"/>
    <property type="evidence" value="ECO:0007669"/>
    <property type="project" value="UniProtKB-KW"/>
</dbReference>
<evidence type="ECO:0000256" key="7">
    <source>
        <dbReference type="SAM" id="Coils"/>
    </source>
</evidence>
<evidence type="ECO:0000256" key="4">
    <source>
        <dbReference type="ARBA" id="ARBA00022741"/>
    </source>
</evidence>
<evidence type="ECO:0000259" key="10">
    <source>
        <dbReference type="Pfam" id="PF23559"/>
    </source>
</evidence>
<dbReference type="InterPro" id="IPR027417">
    <property type="entry name" value="P-loop_NTPase"/>
</dbReference>
<dbReference type="InterPro" id="IPR002182">
    <property type="entry name" value="NB-ARC"/>
</dbReference>
<evidence type="ECO:0000256" key="2">
    <source>
        <dbReference type="ARBA" id="ARBA00022614"/>
    </source>
</evidence>
<dbReference type="CDD" id="cd14798">
    <property type="entry name" value="RX-CC_like"/>
    <property type="match status" value="1"/>
</dbReference>
<organism evidence="12 13">
    <name type="scientific">Erythranthe guttata</name>
    <name type="common">Yellow monkey flower</name>
    <name type="synonym">Mimulus guttatus</name>
    <dbReference type="NCBI Taxonomy" id="4155"/>
    <lineage>
        <taxon>Eukaryota</taxon>
        <taxon>Viridiplantae</taxon>
        <taxon>Streptophyta</taxon>
        <taxon>Embryophyta</taxon>
        <taxon>Tracheophyta</taxon>
        <taxon>Spermatophyta</taxon>
        <taxon>Magnoliopsida</taxon>
        <taxon>eudicotyledons</taxon>
        <taxon>Gunneridae</taxon>
        <taxon>Pentapetalae</taxon>
        <taxon>asterids</taxon>
        <taxon>lamiids</taxon>
        <taxon>Lamiales</taxon>
        <taxon>Phrymaceae</taxon>
        <taxon>Erythranthe</taxon>
    </lineage>
</organism>
<evidence type="ECO:0000259" key="8">
    <source>
        <dbReference type="Pfam" id="PF00931"/>
    </source>
</evidence>
<evidence type="ECO:0000256" key="3">
    <source>
        <dbReference type="ARBA" id="ARBA00022737"/>
    </source>
</evidence>
<dbReference type="Gene3D" id="1.20.5.4130">
    <property type="match status" value="1"/>
</dbReference>
<name>A0A022RHS9_ERYGU</name>
<dbReference type="Pfam" id="PF23598">
    <property type="entry name" value="LRR_14"/>
    <property type="match status" value="1"/>
</dbReference>
<dbReference type="Pfam" id="PF23559">
    <property type="entry name" value="WHD_DRP"/>
    <property type="match status" value="1"/>
</dbReference>
<feature type="domain" description="NB-ARC" evidence="8">
    <location>
        <begin position="152"/>
        <end position="298"/>
    </location>
</feature>
<keyword evidence="5" id="KW-0611">Plant defense</keyword>
<dbReference type="GO" id="GO:0051707">
    <property type="term" value="P:response to other organism"/>
    <property type="evidence" value="ECO:0007669"/>
    <property type="project" value="UniProtKB-ARBA"/>
</dbReference>
<gene>
    <name evidence="12" type="ORF">MIMGU_mgv1a002594mg</name>
</gene>
<evidence type="ECO:0000256" key="1">
    <source>
        <dbReference type="ARBA" id="ARBA00008894"/>
    </source>
</evidence>
<evidence type="ECO:0000256" key="5">
    <source>
        <dbReference type="ARBA" id="ARBA00022821"/>
    </source>
</evidence>
<dbReference type="PANTHER" id="PTHR23155:SF1238">
    <property type="entry name" value="TOMV SUSCEPTIBLE PROTEIN TM-2"/>
    <property type="match status" value="1"/>
</dbReference>
<dbReference type="InterPro" id="IPR036388">
    <property type="entry name" value="WH-like_DNA-bd_sf"/>
</dbReference>
<dbReference type="AlphaFoldDB" id="A0A022RHS9"/>
<feature type="domain" description="Disease resistance N-terminal" evidence="9">
    <location>
        <begin position="7"/>
        <end position="88"/>
    </location>
</feature>
<evidence type="ECO:0008006" key="14">
    <source>
        <dbReference type="Google" id="ProtNLM"/>
    </source>
</evidence>
<keyword evidence="13" id="KW-1185">Reference proteome</keyword>
<sequence>MAEAAILSAVRKMADLLIDANLLQGAEEQVKLLKDELQSMQRFVRDASEKQDIEEKIGEWLSYVADVTHDADDIIDALFLKVEAAKRSIESRGELAYIPKHPYHLIAEQVELFRSKLRDFSWRLRQLSPRQIDKQLVGIDEDVEILLRKVILDNSKGLSTTSIVGPVGIGKSTLARRIYDRAVAAARFDRCVWVAVSGECTPKDVVKELALKLLDPKEEKKKLRRSLHDARFFVVIDDVGQDAQWESIASVFAIEDKGSRLMLTSRNEDIGKSVGYVHKMKTLDLNKSWELFTKKAFIDNNNNNREILKKCDGLPLAIALVGGVLWEKNPSKRKWEKVLNDINNTHLGSSTILSTILELSYRDLAPQLKSCFCCLGFFNEHVPIIRAEKLVQVWIAQGLVVPLEGIDQEETKEEIGMCYLDELINRNMVDIKDLSKDGRIKSCCIHRLIRELSITKAGNERNNGSDQRFVYSSNCQHEHINAHSLFFDGIGNSTFELLKILDFENLPLKNLPETIGLLTRLRYLGLRNTSIKSLPHSIGKLKNLEVLDIARVYKVKVGDVIREMESLRHIHAGFFYSVDRLKTDTLKNLQTLGYIYAGNLIPEQVKKMRALRKLSLFITRDLGFKGSEFFRSLATLENLVCLELKWGPPDSIQPSH</sequence>
<dbReference type="PRINTS" id="PR00364">
    <property type="entry name" value="DISEASERSIST"/>
</dbReference>
<dbReference type="EMBL" id="KI630443">
    <property type="protein sequence ID" value="EYU39539.1"/>
    <property type="molecule type" value="Genomic_DNA"/>
</dbReference>
<reference evidence="12 13" key="1">
    <citation type="journal article" date="2013" name="Proc. Natl. Acad. Sci. U.S.A.">
        <title>Fine-scale variation in meiotic recombination in Mimulus inferred from population shotgun sequencing.</title>
        <authorList>
            <person name="Hellsten U."/>
            <person name="Wright K.M."/>
            <person name="Jenkins J."/>
            <person name="Shu S."/>
            <person name="Yuan Y."/>
            <person name="Wessler S.R."/>
            <person name="Schmutz J."/>
            <person name="Willis J.H."/>
            <person name="Rokhsar D.S."/>
        </authorList>
    </citation>
    <scope>NUCLEOTIDE SEQUENCE [LARGE SCALE GENOMIC DNA]</scope>
    <source>
        <strain evidence="13">cv. DUN x IM62</strain>
    </source>
</reference>
<dbReference type="InterPro" id="IPR058922">
    <property type="entry name" value="WHD_DRP"/>
</dbReference>
<dbReference type="PANTHER" id="PTHR23155">
    <property type="entry name" value="DISEASE RESISTANCE PROTEIN RP"/>
    <property type="match status" value="1"/>
</dbReference>
<keyword evidence="6" id="KW-0067">ATP-binding</keyword>
<evidence type="ECO:0000256" key="6">
    <source>
        <dbReference type="ARBA" id="ARBA00022840"/>
    </source>
</evidence>
<feature type="coiled-coil region" evidence="7">
    <location>
        <begin position="23"/>
        <end position="50"/>
    </location>
</feature>
<dbReference type="Pfam" id="PF00931">
    <property type="entry name" value="NB-ARC"/>
    <property type="match status" value="1"/>
</dbReference>
<dbReference type="Pfam" id="PF18052">
    <property type="entry name" value="Rx_N"/>
    <property type="match status" value="1"/>
</dbReference>
<dbReference type="Gene3D" id="1.10.8.430">
    <property type="entry name" value="Helical domain of apoptotic protease-activating factors"/>
    <property type="match status" value="1"/>
</dbReference>